<evidence type="ECO:0000313" key="8">
    <source>
        <dbReference type="Proteomes" id="UP001595613"/>
    </source>
</evidence>
<feature type="transmembrane region" description="Helical" evidence="6">
    <location>
        <begin position="167"/>
        <end position="187"/>
    </location>
</feature>
<organism evidence="7 8">
    <name type="scientific">Devosia honganensis</name>
    <dbReference type="NCBI Taxonomy" id="1610527"/>
    <lineage>
        <taxon>Bacteria</taxon>
        <taxon>Pseudomonadati</taxon>
        <taxon>Pseudomonadota</taxon>
        <taxon>Alphaproteobacteria</taxon>
        <taxon>Hyphomicrobiales</taxon>
        <taxon>Devosiaceae</taxon>
        <taxon>Devosia</taxon>
    </lineage>
</organism>
<evidence type="ECO:0000256" key="2">
    <source>
        <dbReference type="ARBA" id="ARBA00022475"/>
    </source>
</evidence>
<dbReference type="EMBL" id="JBHRYD010000015">
    <property type="protein sequence ID" value="MFC3706139.1"/>
    <property type="molecule type" value="Genomic_DNA"/>
</dbReference>
<dbReference type="PANTHER" id="PTHR30250">
    <property type="entry name" value="PST FAMILY PREDICTED COLANIC ACID TRANSPORTER"/>
    <property type="match status" value="1"/>
</dbReference>
<feature type="transmembrane region" description="Helical" evidence="6">
    <location>
        <begin position="77"/>
        <end position="101"/>
    </location>
</feature>
<evidence type="ECO:0000313" key="7">
    <source>
        <dbReference type="EMBL" id="MFC3706139.1"/>
    </source>
</evidence>
<feature type="transmembrane region" description="Helical" evidence="6">
    <location>
        <begin position="303"/>
        <end position="329"/>
    </location>
</feature>
<keyword evidence="3 6" id="KW-0812">Transmembrane</keyword>
<dbReference type="RefSeq" id="WP_380098202.1">
    <property type="nucleotide sequence ID" value="NZ_JBHRYD010000015.1"/>
</dbReference>
<reference evidence="8" key="1">
    <citation type="journal article" date="2019" name="Int. J. Syst. Evol. Microbiol.">
        <title>The Global Catalogue of Microorganisms (GCM) 10K type strain sequencing project: providing services to taxonomists for standard genome sequencing and annotation.</title>
        <authorList>
            <consortium name="The Broad Institute Genomics Platform"/>
            <consortium name="The Broad Institute Genome Sequencing Center for Infectious Disease"/>
            <person name="Wu L."/>
            <person name="Ma J."/>
        </authorList>
    </citation>
    <scope>NUCLEOTIDE SEQUENCE [LARGE SCALE GENOMIC DNA]</scope>
    <source>
        <strain evidence="8">KCTC 42281</strain>
    </source>
</reference>
<protein>
    <submittedName>
        <fullName evidence="7">Lipopolysaccharide biosynthesis protein</fullName>
    </submittedName>
</protein>
<feature type="transmembrane region" description="Helical" evidence="6">
    <location>
        <begin position="140"/>
        <end position="161"/>
    </location>
</feature>
<evidence type="ECO:0000256" key="5">
    <source>
        <dbReference type="ARBA" id="ARBA00023136"/>
    </source>
</evidence>
<comment type="caution">
    <text evidence="7">The sequence shown here is derived from an EMBL/GenBank/DDBJ whole genome shotgun (WGS) entry which is preliminary data.</text>
</comment>
<keyword evidence="2" id="KW-1003">Cell membrane</keyword>
<keyword evidence="4 6" id="KW-1133">Transmembrane helix</keyword>
<dbReference type="InterPro" id="IPR050833">
    <property type="entry name" value="Poly_Biosynth_Transport"/>
</dbReference>
<sequence>MNRNLRTIGLYALGTLLISGSNFATTPLLVHLLGTGGFSRWAAIEPLILLVIPLAGLGIQHGLLNQLPRDGSAAQRLLPWHVLSALGMTTLLALGMTVSGWPIRLGLLAAGIAAIEGMIVFQIAWWRATGRPGAYAIREGGRAVLIALALAAIALLAGPSLSLDGYLILRLALGATFLLPALLAVNWPWSPDPAKAGKAIAYGLPIVLASAIVVALMNFDRYAVLAIASNADLTAYVAHARLAQVLGPALAPFFFWLAPLAVARLHAKTADTGFFGASFFGFAGADLALTLALWLLAPALWPILFPGIAFDPLLFGLFLAGMAVFACGNPLSLGSLREGRTATALVVTGLAALAGLCAIALLAPRWGVHGIAAGKTVGLCAYALGFALHTRRTLSIAYPWPAIAIVTGLTVILAVALYPLAARLAFPAASALAATAAAFVLFAAWSIWRLRPDFAGKTGSAPP</sequence>
<feature type="transmembrane region" description="Helical" evidence="6">
    <location>
        <begin position="274"/>
        <end position="297"/>
    </location>
</feature>
<keyword evidence="8" id="KW-1185">Reference proteome</keyword>
<evidence type="ECO:0000256" key="3">
    <source>
        <dbReference type="ARBA" id="ARBA00022692"/>
    </source>
</evidence>
<feature type="transmembrane region" description="Helical" evidence="6">
    <location>
        <begin position="47"/>
        <end position="65"/>
    </location>
</feature>
<accession>A0ABV7X4R2</accession>
<comment type="subcellular location">
    <subcellularLocation>
        <location evidence="1">Cell membrane</location>
        <topology evidence="1">Multi-pass membrane protein</topology>
    </subcellularLocation>
</comment>
<keyword evidence="5 6" id="KW-0472">Membrane</keyword>
<evidence type="ECO:0000256" key="4">
    <source>
        <dbReference type="ARBA" id="ARBA00022989"/>
    </source>
</evidence>
<gene>
    <name evidence="7" type="ORF">ACFOOL_15410</name>
</gene>
<proteinExistence type="predicted"/>
<dbReference type="PANTHER" id="PTHR30250:SF11">
    <property type="entry name" value="O-ANTIGEN TRANSPORTER-RELATED"/>
    <property type="match status" value="1"/>
</dbReference>
<evidence type="ECO:0000256" key="1">
    <source>
        <dbReference type="ARBA" id="ARBA00004651"/>
    </source>
</evidence>
<feature type="transmembrane region" description="Helical" evidence="6">
    <location>
        <begin position="368"/>
        <end position="388"/>
    </location>
</feature>
<feature type="transmembrane region" description="Helical" evidence="6">
    <location>
        <begin position="424"/>
        <end position="448"/>
    </location>
</feature>
<feature type="transmembrane region" description="Helical" evidence="6">
    <location>
        <begin position="107"/>
        <end position="128"/>
    </location>
</feature>
<evidence type="ECO:0000256" key="6">
    <source>
        <dbReference type="SAM" id="Phobius"/>
    </source>
</evidence>
<name>A0ABV7X4R2_9HYPH</name>
<feature type="transmembrane region" description="Helical" evidence="6">
    <location>
        <begin position="400"/>
        <end position="418"/>
    </location>
</feature>
<feature type="transmembrane region" description="Helical" evidence="6">
    <location>
        <begin position="239"/>
        <end position="262"/>
    </location>
</feature>
<feature type="transmembrane region" description="Helical" evidence="6">
    <location>
        <begin position="199"/>
        <end position="219"/>
    </location>
</feature>
<feature type="transmembrane region" description="Helical" evidence="6">
    <location>
        <begin position="341"/>
        <end position="362"/>
    </location>
</feature>
<dbReference type="Proteomes" id="UP001595613">
    <property type="component" value="Unassembled WGS sequence"/>
</dbReference>